<sequence>MIVADLWNVILSYVSTPDLSVPCFVSVTLRDLAQRERLLRRPSNATSDSDLLPVHSVEVAKWWQAEIRHPRRDEILEAAREDQLEVIESFGWSSQHPVSHCRWNWFDIFCAATSRGRKKTMRACLEREEAKRFEDITDGPLMLVKCVASYGKGENLNILEWLLHEREIEGLPLAPSYPHEELDRLMRHIGKSAAFGGHKHILQWWKTRTHITQQLGTSIYNEAICGGNMETIKWLEDNGIPNTFHTSPPSHRYVTFSPDTDLRLIKWIADHGVPWEDLTYTAFQSGVYEIFKFCIDHGGEMEENILNWDRIPEDTRVTFEMIYHLQIHSNLLPDRTLFKGRQRTIFSAAGLTLVGRDHQ</sequence>
<dbReference type="InParanoid" id="A0A2P6NSH6"/>
<reference evidence="1 2" key="1">
    <citation type="journal article" date="2018" name="Genome Biol. Evol.">
        <title>Multiple Roots of Fruiting Body Formation in Amoebozoa.</title>
        <authorList>
            <person name="Hillmann F."/>
            <person name="Forbes G."/>
            <person name="Novohradska S."/>
            <person name="Ferling I."/>
            <person name="Riege K."/>
            <person name="Groth M."/>
            <person name="Westermann M."/>
            <person name="Marz M."/>
            <person name="Spaller T."/>
            <person name="Winckler T."/>
            <person name="Schaap P."/>
            <person name="Glockner G."/>
        </authorList>
    </citation>
    <scope>NUCLEOTIDE SEQUENCE [LARGE SCALE GENOMIC DNA]</scope>
    <source>
        <strain evidence="1 2">Jena</strain>
    </source>
</reference>
<gene>
    <name evidence="1" type="ORF">PROFUN_03628</name>
</gene>
<accession>A0A2P6NSH6</accession>
<proteinExistence type="predicted"/>
<dbReference type="AlphaFoldDB" id="A0A2P6NSH6"/>
<comment type="caution">
    <text evidence="1">The sequence shown here is derived from an EMBL/GenBank/DDBJ whole genome shotgun (WGS) entry which is preliminary data.</text>
</comment>
<evidence type="ECO:0000313" key="2">
    <source>
        <dbReference type="Proteomes" id="UP000241769"/>
    </source>
</evidence>
<dbReference type="OrthoDB" id="498371at2759"/>
<keyword evidence="2" id="KW-1185">Reference proteome</keyword>
<dbReference type="SUPFAM" id="SSF140860">
    <property type="entry name" value="Pseudo ankyrin repeat-like"/>
    <property type="match status" value="1"/>
</dbReference>
<organism evidence="1 2">
    <name type="scientific">Planoprotostelium fungivorum</name>
    <dbReference type="NCBI Taxonomy" id="1890364"/>
    <lineage>
        <taxon>Eukaryota</taxon>
        <taxon>Amoebozoa</taxon>
        <taxon>Evosea</taxon>
        <taxon>Variosea</taxon>
        <taxon>Cavosteliida</taxon>
        <taxon>Cavosteliaceae</taxon>
        <taxon>Planoprotostelium</taxon>
    </lineage>
</organism>
<name>A0A2P6NSH6_9EUKA</name>
<dbReference type="EMBL" id="MDYQ01000025">
    <property type="protein sequence ID" value="PRP86880.1"/>
    <property type="molecule type" value="Genomic_DNA"/>
</dbReference>
<evidence type="ECO:0000313" key="1">
    <source>
        <dbReference type="EMBL" id="PRP86880.1"/>
    </source>
</evidence>
<dbReference type="Proteomes" id="UP000241769">
    <property type="component" value="Unassembled WGS sequence"/>
</dbReference>
<protein>
    <submittedName>
        <fullName evidence="1">Uncharacterized protein</fullName>
    </submittedName>
</protein>